<dbReference type="AlphaFoldDB" id="U4LRW2"/>
<keyword evidence="2" id="KW-0472">Membrane</keyword>
<feature type="compositionally biased region" description="Polar residues" evidence="1">
    <location>
        <begin position="63"/>
        <end position="76"/>
    </location>
</feature>
<proteinExistence type="predicted"/>
<protein>
    <submittedName>
        <fullName evidence="3">Uncharacterized protein</fullName>
    </submittedName>
</protein>
<evidence type="ECO:0000313" key="4">
    <source>
        <dbReference type="Proteomes" id="UP000018144"/>
    </source>
</evidence>
<evidence type="ECO:0000256" key="1">
    <source>
        <dbReference type="SAM" id="MobiDB-lite"/>
    </source>
</evidence>
<gene>
    <name evidence="3" type="ORF">PCON_04592</name>
</gene>
<dbReference type="Pfam" id="PF15932">
    <property type="entry name" value="DUF4748"/>
    <property type="match status" value="1"/>
</dbReference>
<organism evidence="3 4">
    <name type="scientific">Pyronema omphalodes (strain CBS 100304)</name>
    <name type="common">Pyronema confluens</name>
    <dbReference type="NCBI Taxonomy" id="1076935"/>
    <lineage>
        <taxon>Eukaryota</taxon>
        <taxon>Fungi</taxon>
        <taxon>Dikarya</taxon>
        <taxon>Ascomycota</taxon>
        <taxon>Pezizomycotina</taxon>
        <taxon>Pezizomycetes</taxon>
        <taxon>Pezizales</taxon>
        <taxon>Pyronemataceae</taxon>
        <taxon>Pyronema</taxon>
    </lineage>
</organism>
<reference evidence="3 4" key="1">
    <citation type="journal article" date="2013" name="PLoS Genet.">
        <title>The genome and development-dependent transcriptomes of Pyronema confluens: a window into fungal evolution.</title>
        <authorList>
            <person name="Traeger S."/>
            <person name="Altegoer F."/>
            <person name="Freitag M."/>
            <person name="Gabaldon T."/>
            <person name="Kempken F."/>
            <person name="Kumar A."/>
            <person name="Marcet-Houben M."/>
            <person name="Poggeler S."/>
            <person name="Stajich J.E."/>
            <person name="Nowrousian M."/>
        </authorList>
    </citation>
    <scope>NUCLEOTIDE SEQUENCE [LARGE SCALE GENOMIC DNA]</scope>
    <source>
        <strain evidence="4">CBS 100304</strain>
        <tissue evidence="3">Vegetative mycelium</tissue>
    </source>
</reference>
<accession>U4LRW2</accession>
<dbReference type="EMBL" id="HF936663">
    <property type="protein sequence ID" value="CCX34916.1"/>
    <property type="molecule type" value="Genomic_DNA"/>
</dbReference>
<dbReference type="OrthoDB" id="2559326at2759"/>
<dbReference type="InterPro" id="IPR031833">
    <property type="entry name" value="DUF4748"/>
</dbReference>
<feature type="compositionally biased region" description="Basic and acidic residues" evidence="1">
    <location>
        <begin position="81"/>
        <end position="102"/>
    </location>
</feature>
<feature type="transmembrane region" description="Helical" evidence="2">
    <location>
        <begin position="12"/>
        <end position="30"/>
    </location>
</feature>
<keyword evidence="2" id="KW-0812">Transmembrane</keyword>
<dbReference type="Proteomes" id="UP000018144">
    <property type="component" value="Unassembled WGS sequence"/>
</dbReference>
<dbReference type="PANTHER" id="PTHR41800:SF1">
    <property type="entry name" value="EXPRESSED PROTEIN"/>
    <property type="match status" value="1"/>
</dbReference>
<keyword evidence="2" id="KW-1133">Transmembrane helix</keyword>
<feature type="compositionally biased region" description="Basic and acidic residues" evidence="1">
    <location>
        <begin position="52"/>
        <end position="61"/>
    </location>
</feature>
<feature type="region of interest" description="Disordered" evidence="1">
    <location>
        <begin position="45"/>
        <end position="102"/>
    </location>
</feature>
<name>U4LRW2_PYROM</name>
<evidence type="ECO:0000256" key="2">
    <source>
        <dbReference type="SAM" id="Phobius"/>
    </source>
</evidence>
<evidence type="ECO:0000313" key="3">
    <source>
        <dbReference type="EMBL" id="CCX34916.1"/>
    </source>
</evidence>
<keyword evidence="4" id="KW-1185">Reference proteome</keyword>
<dbReference type="PANTHER" id="PTHR41800">
    <property type="entry name" value="EXPRESSED PROTEIN"/>
    <property type="match status" value="1"/>
</dbReference>
<sequence length="102" mass="11640">MPRITSNSYHLFRYGWAALIVAGGGAYIFARRDIDASRRQKALDLRRRRHEQRAAEFDYRADNSISTSFNPASEASQDPAATRHEPRPGEKSKFEANKGEDR</sequence>